<reference evidence="2 3" key="1">
    <citation type="submission" date="2019-09" db="EMBL/GenBank/DDBJ databases">
        <title>Emergence of a chromosome-mediated tetracycline resistance gene in Proteus strain.</title>
        <authorList>
            <person name="He D."/>
            <person name="Wang L."/>
        </authorList>
    </citation>
    <scope>NUCLEOTIDE SEQUENCE [LARGE SCALE GENOMIC DNA]</scope>
    <source>
        <strain evidence="2 3">T60</strain>
    </source>
</reference>
<dbReference type="EMBL" id="CP043925">
    <property type="protein sequence ID" value="QHN10197.1"/>
    <property type="molecule type" value="Genomic_DNA"/>
</dbReference>
<gene>
    <name evidence="2" type="ORF">F1325_06880</name>
</gene>
<organism evidence="2 3">
    <name type="scientific">Proteus columbae</name>
    <dbReference type="NCBI Taxonomy" id="1987580"/>
    <lineage>
        <taxon>Bacteria</taxon>
        <taxon>Pseudomonadati</taxon>
        <taxon>Pseudomonadota</taxon>
        <taxon>Gammaproteobacteria</taxon>
        <taxon>Enterobacterales</taxon>
        <taxon>Morganellaceae</taxon>
        <taxon>Proteus</taxon>
    </lineage>
</organism>
<sequence>MFNKKELKDILLKKIIFPDFSNKITRLVIGVGITIILAPMPLKVVFYNWLINTFNLNSGELLKLSDFQSGSADYIWGFSLITVALLHNVVYKIYCYKIDKPKREKQNEVDQKLFSKFITMLPANSSSIDLLQSHDFGNSFYGDIIKNLEDVIIVFDNVEHKFLDEELETAKNSFIQKLKDFSNKIGIYTGVAGGNVKFLSCIPDRYKGEYHLPEYIIKQIKELNSTSSSCYYLYEKFVNQARNKLNV</sequence>
<name>A0A6I7DBS0_9GAMM</name>
<dbReference type="Proteomes" id="UP000464700">
    <property type="component" value="Chromosome"/>
</dbReference>
<keyword evidence="1" id="KW-1133">Transmembrane helix</keyword>
<dbReference type="AlphaFoldDB" id="A0A6I7DBS0"/>
<evidence type="ECO:0000313" key="3">
    <source>
        <dbReference type="Proteomes" id="UP000464700"/>
    </source>
</evidence>
<feature type="transmembrane region" description="Helical" evidence="1">
    <location>
        <begin position="27"/>
        <end position="50"/>
    </location>
</feature>
<keyword evidence="1" id="KW-0472">Membrane</keyword>
<dbReference type="RefSeq" id="WP_160230168.1">
    <property type="nucleotide sequence ID" value="NZ_CP043925.1"/>
</dbReference>
<keyword evidence="3" id="KW-1185">Reference proteome</keyword>
<dbReference type="KEGG" id="pcol:F1325_06880"/>
<keyword evidence="1" id="KW-0812">Transmembrane</keyword>
<accession>A0A6I7DBS0</accession>
<evidence type="ECO:0000256" key="1">
    <source>
        <dbReference type="SAM" id="Phobius"/>
    </source>
</evidence>
<evidence type="ECO:0000313" key="2">
    <source>
        <dbReference type="EMBL" id="QHN10197.1"/>
    </source>
</evidence>
<proteinExistence type="predicted"/>
<protein>
    <submittedName>
        <fullName evidence="2">Uncharacterized protein</fullName>
    </submittedName>
</protein>
<feature type="transmembrane region" description="Helical" evidence="1">
    <location>
        <begin position="74"/>
        <end position="94"/>
    </location>
</feature>